<protein>
    <submittedName>
        <fullName evidence="1">Adhesin</fullName>
    </submittedName>
</protein>
<evidence type="ECO:0000313" key="1">
    <source>
        <dbReference type="EMBL" id="MCX2742692.1"/>
    </source>
</evidence>
<accession>A0ABT3RM60</accession>
<evidence type="ECO:0000313" key="2">
    <source>
        <dbReference type="Proteomes" id="UP001209885"/>
    </source>
</evidence>
<gene>
    <name evidence="1" type="ORF">OO013_02380</name>
</gene>
<dbReference type="EMBL" id="JAPFQN010000002">
    <property type="protein sequence ID" value="MCX2742692.1"/>
    <property type="molecule type" value="Genomic_DNA"/>
</dbReference>
<reference evidence="1 2" key="1">
    <citation type="submission" date="2022-11" db="EMBL/GenBank/DDBJ databases">
        <title>The characterization of three novel Bacteroidetes species and genomic analysis of their roles in tidal elemental geochemical cycles.</title>
        <authorList>
            <person name="Ma K."/>
        </authorList>
    </citation>
    <scope>NUCLEOTIDE SEQUENCE [LARGE SCALE GENOMIC DNA]</scope>
    <source>
        <strain evidence="1 2">M17</strain>
    </source>
</reference>
<dbReference type="RefSeq" id="WP_266054986.1">
    <property type="nucleotide sequence ID" value="NZ_JAPFQN010000002.1"/>
</dbReference>
<organism evidence="1 2">
    <name type="scientific">Mangrovivirga halotolerans</name>
    <dbReference type="NCBI Taxonomy" id="2993936"/>
    <lineage>
        <taxon>Bacteria</taxon>
        <taxon>Pseudomonadati</taxon>
        <taxon>Bacteroidota</taxon>
        <taxon>Cytophagia</taxon>
        <taxon>Cytophagales</taxon>
        <taxon>Mangrovivirgaceae</taxon>
        <taxon>Mangrovivirga</taxon>
    </lineage>
</organism>
<dbReference type="Proteomes" id="UP001209885">
    <property type="component" value="Unassembled WGS sequence"/>
</dbReference>
<comment type="caution">
    <text evidence="1">The sequence shown here is derived from an EMBL/GenBank/DDBJ whole genome shotgun (WGS) entry which is preliminary data.</text>
</comment>
<sequence length="247" mass="27681">MPLQNRETLRGFFRKGNLPTENNFNDLIDSVINRVDDGISKTTDEGLMLSPIGTSEKLVSFYKSIEDKSPAWSFNVNRGNSNLNINNNLGDSIMTLQHDGKVGINNENPEEELDVDGTIGMKSRKGKLHTGKIPADGKWHPVVTELNGCHAFEVVAGAGKKKTGKYALIHALALSTFGKSKSKIKITQAYYGVRCNMIRLRWTGTTYNYQLEMRTRCDYGGDFFVNYHIAGMWEDTFMDNSLGIKEE</sequence>
<name>A0ABT3RM60_9BACT</name>
<proteinExistence type="predicted"/>
<keyword evidence="2" id="KW-1185">Reference proteome</keyword>